<dbReference type="SUPFAM" id="SSF53448">
    <property type="entry name" value="Nucleotide-diphospho-sugar transferases"/>
    <property type="match status" value="1"/>
</dbReference>
<evidence type="ECO:0000259" key="2">
    <source>
        <dbReference type="Pfam" id="PF12804"/>
    </source>
</evidence>
<evidence type="ECO:0000313" key="3">
    <source>
        <dbReference type="EMBL" id="AJE16157.1"/>
    </source>
</evidence>
<keyword evidence="4" id="KW-0808">Transferase</keyword>
<reference evidence="5" key="1">
    <citation type="submission" date="2014-03" db="EMBL/GenBank/DDBJ databases">
        <title>Complete genome of Pseudomonas balearica DSM 6083T, a sewage water isolate from an enrichment with 2-methylnaphthalene.</title>
        <authorList>
            <person name="Salva-Serra F."/>
            <person name="Jaen-Luchoro D."/>
            <person name="Busquets A."/>
            <person name="Pena A."/>
            <person name="Gomila M."/>
            <person name="Bosch R."/>
            <person name="Nogales B."/>
            <person name="Garcia-Valdes E."/>
            <person name="Lalucat J."/>
            <person name="Bennasar A."/>
        </authorList>
    </citation>
    <scope>NUCLEOTIDE SEQUENCE [LARGE SCALE GENOMIC DNA]</scope>
    <source>
        <strain evidence="5">DSM 6083</strain>
    </source>
</reference>
<protein>
    <submittedName>
        <fullName evidence="4">Molybdenum cofactor cytidylyltransferase</fullName>
    </submittedName>
    <submittedName>
        <fullName evidence="3">Molybdopterin-guanine dinucleotide biosynthesis protein MobA</fullName>
    </submittedName>
</protein>
<evidence type="ECO:0000313" key="4">
    <source>
        <dbReference type="EMBL" id="SDM12157.1"/>
    </source>
</evidence>
<dbReference type="PANTHER" id="PTHR43777">
    <property type="entry name" value="MOLYBDENUM COFACTOR CYTIDYLYLTRANSFERASE"/>
    <property type="match status" value="1"/>
</dbReference>
<evidence type="ECO:0000256" key="1">
    <source>
        <dbReference type="ARBA" id="ARBA00022842"/>
    </source>
</evidence>
<dbReference type="Pfam" id="PF12804">
    <property type="entry name" value="NTP_transf_3"/>
    <property type="match status" value="1"/>
</dbReference>
<gene>
    <name evidence="3" type="ORF">CL52_14355</name>
    <name evidence="4" type="ORF">SAMN05660875_102353</name>
</gene>
<proteinExistence type="predicted"/>
<dbReference type="EMBL" id="CP007511">
    <property type="protein sequence ID" value="AJE16157.1"/>
    <property type="molecule type" value="Genomic_DNA"/>
</dbReference>
<dbReference type="Proteomes" id="UP000182276">
    <property type="component" value="Unassembled WGS sequence"/>
</dbReference>
<dbReference type="KEGG" id="pbm:CL52_14355"/>
<keyword evidence="6" id="KW-1185">Reference proteome</keyword>
<dbReference type="GeneID" id="77261083"/>
<keyword evidence="1" id="KW-0460">Magnesium</keyword>
<reference evidence="3 5" key="3">
    <citation type="journal article" name="Genome Announc.">
        <title>Complete Genome Sequence of Pseudomonas balearica DSM 6083T.</title>
        <authorList>
            <person name="Bennasar-Figueras A."/>
            <person name="Salva-Serra F."/>
            <person name="Jaen-Luchoro D."/>
            <person name="Segui C."/>
            <person name="Aliaga F."/>
            <person name="Busquets A."/>
            <person name="Gomila M."/>
            <person name="Moore E.R."/>
            <person name="Lalucat J."/>
        </authorList>
    </citation>
    <scope>NUCLEOTIDE SEQUENCE [LARGE SCALE GENOMIC DNA]</scope>
    <source>
        <strain evidence="5">DSM 6083</strain>
        <strain evidence="3">DSM6083</strain>
    </source>
</reference>
<dbReference type="Proteomes" id="UP000031271">
    <property type="component" value="Chromosome"/>
</dbReference>
<dbReference type="AlphaFoldDB" id="A0A8D4C7Q2"/>
<sequence length="191" mass="19192">MASAEPAAGPVSVIVLAAGRGERFIASGGRMHKLDAPLAGRPVLAHVLETVRRAGFEPQLVRPPGGTSGMGESIAMGVRATPDAAGWLILPGDLPLVRAETIAAVAAGLAGHAVVVPTFQGRPGHPVGFASGCFTALAALAGDAGAKAVVQAHRRAGGVLELPVADPGIALDIDRLDDLHAAERRLAEGHG</sequence>
<keyword evidence="4" id="KW-0548">Nucleotidyltransferase</keyword>
<dbReference type="PANTHER" id="PTHR43777:SF1">
    <property type="entry name" value="MOLYBDENUM COFACTOR CYTIDYLYLTRANSFERASE"/>
    <property type="match status" value="1"/>
</dbReference>
<name>A0A8D4C7Q2_9GAMM</name>
<dbReference type="EMBL" id="FNHO01000002">
    <property type="protein sequence ID" value="SDM12157.1"/>
    <property type="molecule type" value="Genomic_DNA"/>
</dbReference>
<dbReference type="InterPro" id="IPR025877">
    <property type="entry name" value="MobA-like_NTP_Trfase"/>
</dbReference>
<accession>A0A8D4C7Q2</accession>
<dbReference type="InterPro" id="IPR029044">
    <property type="entry name" value="Nucleotide-diphossugar_trans"/>
</dbReference>
<evidence type="ECO:0000313" key="5">
    <source>
        <dbReference type="Proteomes" id="UP000031271"/>
    </source>
</evidence>
<feature type="domain" description="MobA-like NTP transferase" evidence="2">
    <location>
        <begin position="13"/>
        <end position="155"/>
    </location>
</feature>
<reference evidence="4 6" key="2">
    <citation type="submission" date="2016-10" db="EMBL/GenBank/DDBJ databases">
        <authorList>
            <person name="Varghese N."/>
            <person name="Submissions S."/>
        </authorList>
    </citation>
    <scope>NUCLEOTIDE SEQUENCE [LARGE SCALE GENOMIC DNA]</scope>
    <source>
        <strain evidence="4 6">DSM 6083</strain>
    </source>
</reference>
<dbReference type="GO" id="GO:0016779">
    <property type="term" value="F:nucleotidyltransferase activity"/>
    <property type="evidence" value="ECO:0007669"/>
    <property type="project" value="UniProtKB-KW"/>
</dbReference>
<dbReference type="RefSeq" id="WP_043221390.1">
    <property type="nucleotide sequence ID" value="NZ_CP007511.1"/>
</dbReference>
<organism evidence="3 5">
    <name type="scientific">Stutzerimonas balearica DSM 6083</name>
    <dbReference type="NCBI Taxonomy" id="1123016"/>
    <lineage>
        <taxon>Bacteria</taxon>
        <taxon>Pseudomonadati</taxon>
        <taxon>Pseudomonadota</taxon>
        <taxon>Gammaproteobacteria</taxon>
        <taxon>Pseudomonadales</taxon>
        <taxon>Pseudomonadaceae</taxon>
        <taxon>Stutzerimonas</taxon>
    </lineage>
</organism>
<dbReference type="Gene3D" id="3.90.550.10">
    <property type="entry name" value="Spore Coat Polysaccharide Biosynthesis Protein SpsA, Chain A"/>
    <property type="match status" value="2"/>
</dbReference>
<evidence type="ECO:0000313" key="6">
    <source>
        <dbReference type="Proteomes" id="UP000182276"/>
    </source>
</evidence>